<protein>
    <submittedName>
        <fullName evidence="1">Uncharacterized protein</fullName>
    </submittedName>
</protein>
<dbReference type="Proteomes" id="UP001433508">
    <property type="component" value="Unassembled WGS sequence"/>
</dbReference>
<gene>
    <name evidence="1" type="ORF">V1525DRAFT_421279</name>
</gene>
<keyword evidence="2" id="KW-1185">Reference proteome</keyword>
<evidence type="ECO:0000313" key="1">
    <source>
        <dbReference type="EMBL" id="KAK9235506.1"/>
    </source>
</evidence>
<comment type="caution">
    <text evidence="1">The sequence shown here is derived from an EMBL/GenBank/DDBJ whole genome shotgun (WGS) entry which is preliminary data.</text>
</comment>
<dbReference type="EMBL" id="MU971413">
    <property type="protein sequence ID" value="KAK9235506.1"/>
    <property type="molecule type" value="Genomic_DNA"/>
</dbReference>
<sequence length="170" mass="18980">MAEQTVPDSEMPSPRASPVDAAAWLQHLLQAQPDAANAQTQQMLLLIQQQGQRIDQVANLLAVTEKPARPKLPNPEKFTADDLSLLPQFLRKLRAKLEIDADASGAGKAQVWFCFSRLDGKAAARRYFAQLSVAFEDPVRKDKALNRLNTLSEPSHWRTNVRTRPPLAPY</sequence>
<organism evidence="1 2">
    <name type="scientific">Lipomyces kononenkoae</name>
    <name type="common">Yeast</name>
    <dbReference type="NCBI Taxonomy" id="34357"/>
    <lineage>
        <taxon>Eukaryota</taxon>
        <taxon>Fungi</taxon>
        <taxon>Dikarya</taxon>
        <taxon>Ascomycota</taxon>
        <taxon>Saccharomycotina</taxon>
        <taxon>Lipomycetes</taxon>
        <taxon>Lipomycetales</taxon>
        <taxon>Lipomycetaceae</taxon>
        <taxon>Lipomyces</taxon>
    </lineage>
</organism>
<evidence type="ECO:0000313" key="2">
    <source>
        <dbReference type="Proteomes" id="UP001433508"/>
    </source>
</evidence>
<proteinExistence type="predicted"/>
<name>A0ACC3SVV8_LIPKO</name>
<accession>A0ACC3SVV8</accession>
<reference evidence="2" key="1">
    <citation type="journal article" date="2024" name="Front. Bioeng. Biotechnol.">
        <title>Genome-scale model development and genomic sequencing of the oleaginous clade Lipomyces.</title>
        <authorList>
            <person name="Czajka J.J."/>
            <person name="Han Y."/>
            <person name="Kim J."/>
            <person name="Mondo S.J."/>
            <person name="Hofstad B.A."/>
            <person name="Robles A."/>
            <person name="Haridas S."/>
            <person name="Riley R."/>
            <person name="LaButti K."/>
            <person name="Pangilinan J."/>
            <person name="Andreopoulos W."/>
            <person name="Lipzen A."/>
            <person name="Yan J."/>
            <person name="Wang M."/>
            <person name="Ng V."/>
            <person name="Grigoriev I.V."/>
            <person name="Spatafora J.W."/>
            <person name="Magnuson J.K."/>
            <person name="Baker S.E."/>
            <person name="Pomraning K.R."/>
        </authorList>
    </citation>
    <scope>NUCLEOTIDE SEQUENCE [LARGE SCALE GENOMIC DNA]</scope>
    <source>
        <strain evidence="2">CBS 7786</strain>
    </source>
</reference>